<proteinExistence type="predicted"/>
<dbReference type="RefSeq" id="WP_000389431.1">
    <property type="nucleotide sequence ID" value="NZ_CP013278.1"/>
</dbReference>
<geneLocation type="plasmid" evidence="1">
    <name>pAM65-52-3-235K</name>
</geneLocation>
<dbReference type="AlphaFoldDB" id="A0A160LJP9"/>
<organism evidence="1">
    <name type="scientific">Bacillus thuringiensis subsp. israelensis</name>
    <dbReference type="NCBI Taxonomy" id="1430"/>
    <lineage>
        <taxon>Bacteria</taxon>
        <taxon>Bacillati</taxon>
        <taxon>Bacillota</taxon>
        <taxon>Bacilli</taxon>
        <taxon>Bacillales</taxon>
        <taxon>Bacillaceae</taxon>
        <taxon>Bacillus</taxon>
        <taxon>Bacillus cereus group</taxon>
    </lineage>
</organism>
<name>A0A160LJP9_BACTI</name>
<reference evidence="1" key="1">
    <citation type="journal article" date="2017" name="Res. Microbiol.">
        <title>Comparative genomics of extrachromosomal elements in Bacillus thuringiensis subsp. israelensis.</title>
        <authorList>
            <person name="Bolotin A."/>
            <person name="Gillis A."/>
            <person name="Sanchis V."/>
            <person name="Nielsen-LeRoux C."/>
            <person name="Mahillon J."/>
            <person name="Lereclus D."/>
            <person name="Sorokin A."/>
        </authorList>
    </citation>
    <scope>NUCLEOTIDE SEQUENCE</scope>
    <source>
        <strain evidence="1">AM65-52</strain>
        <plasmid evidence="1">pAM65-52-3-235K</plasmid>
    </source>
</reference>
<gene>
    <name evidence="1" type="ORF">ATN07_32245</name>
</gene>
<sequence length="156" mass="18258">MEDIKFYARVKNKWARRRSGLKNPVLSELYDATNKLNEKYGVKHWAFPAGINPEDYPELLAMEEVVTSHVNHYSNDFYLHDLHAYLTGDKKALWLLRSSGTHYIPLEDKFNPMYFDLYKSYIVGNKYFYLINNGEIQKITAEKANAIIQEKLFVAA</sequence>
<dbReference type="EMBL" id="CP013278">
    <property type="protein sequence ID" value="AND28402.1"/>
    <property type="molecule type" value="Genomic_DNA"/>
</dbReference>
<dbReference type="PATRIC" id="fig|1430.6.peg.1991"/>
<keyword evidence="1" id="KW-0614">Plasmid</keyword>
<evidence type="ECO:0000313" key="1">
    <source>
        <dbReference type="EMBL" id="AND28402.1"/>
    </source>
</evidence>
<protein>
    <submittedName>
        <fullName evidence="1">Uncharacterized protein</fullName>
    </submittedName>
</protein>
<accession>A0A160LJP9</accession>